<feature type="region of interest" description="Disordered" evidence="1">
    <location>
        <begin position="54"/>
        <end position="139"/>
    </location>
</feature>
<gene>
    <name evidence="2" type="ORF">MAPG_06022</name>
</gene>
<organism evidence="3 4">
    <name type="scientific">Magnaporthiopsis poae (strain ATCC 64411 / 73-15)</name>
    <name type="common">Kentucky bluegrass fungus</name>
    <name type="synonym">Magnaporthe poae</name>
    <dbReference type="NCBI Taxonomy" id="644358"/>
    <lineage>
        <taxon>Eukaryota</taxon>
        <taxon>Fungi</taxon>
        <taxon>Dikarya</taxon>
        <taxon>Ascomycota</taxon>
        <taxon>Pezizomycotina</taxon>
        <taxon>Sordariomycetes</taxon>
        <taxon>Sordariomycetidae</taxon>
        <taxon>Magnaporthales</taxon>
        <taxon>Magnaporthaceae</taxon>
        <taxon>Magnaporthiopsis</taxon>
    </lineage>
</organism>
<accession>A0A0C4E0Y0</accession>
<reference evidence="3" key="5">
    <citation type="submission" date="2015-06" db="UniProtKB">
        <authorList>
            <consortium name="EnsemblFungi"/>
        </authorList>
    </citation>
    <scope>IDENTIFICATION</scope>
    <source>
        <strain evidence="3">ATCC 64411</strain>
    </source>
</reference>
<dbReference type="OrthoDB" id="3355217at2759"/>
<reference evidence="3" key="4">
    <citation type="journal article" date="2015" name="G3 (Bethesda)">
        <title>Genome sequences of three phytopathogenic species of the Magnaporthaceae family of fungi.</title>
        <authorList>
            <person name="Okagaki L.H."/>
            <person name="Nunes C.C."/>
            <person name="Sailsbery J."/>
            <person name="Clay B."/>
            <person name="Brown D."/>
            <person name="John T."/>
            <person name="Oh Y."/>
            <person name="Young N."/>
            <person name="Fitzgerald M."/>
            <person name="Haas B.J."/>
            <person name="Zeng Q."/>
            <person name="Young S."/>
            <person name="Adiconis X."/>
            <person name="Fan L."/>
            <person name="Levin J.Z."/>
            <person name="Mitchell T.K."/>
            <person name="Okubara P.A."/>
            <person name="Farman M.L."/>
            <person name="Kohn L.M."/>
            <person name="Birren B."/>
            <person name="Ma L.-J."/>
            <person name="Dean R.A."/>
        </authorList>
    </citation>
    <scope>NUCLEOTIDE SEQUENCE</scope>
    <source>
        <strain evidence="3">ATCC 64411 / 73-15</strain>
    </source>
</reference>
<feature type="compositionally biased region" description="Low complexity" evidence="1">
    <location>
        <begin position="99"/>
        <end position="121"/>
    </location>
</feature>
<dbReference type="SUPFAM" id="SSF57938">
    <property type="entry name" value="DnaJ/Hsp40 cysteine-rich domain"/>
    <property type="match status" value="1"/>
</dbReference>
<reference evidence="4" key="1">
    <citation type="submission" date="2010-05" db="EMBL/GenBank/DDBJ databases">
        <title>The genome sequence of Magnaporthe poae strain ATCC 64411.</title>
        <authorList>
            <person name="Ma L.-J."/>
            <person name="Dead R."/>
            <person name="Young S."/>
            <person name="Zeng Q."/>
            <person name="Koehrsen M."/>
            <person name="Alvarado L."/>
            <person name="Berlin A."/>
            <person name="Chapman S.B."/>
            <person name="Chen Z."/>
            <person name="Freedman E."/>
            <person name="Gellesch M."/>
            <person name="Goldberg J."/>
            <person name="Griggs A."/>
            <person name="Gujja S."/>
            <person name="Heilman E.R."/>
            <person name="Heiman D."/>
            <person name="Hepburn T."/>
            <person name="Howarth C."/>
            <person name="Jen D."/>
            <person name="Larson L."/>
            <person name="Mehta T."/>
            <person name="Neiman D."/>
            <person name="Pearson M."/>
            <person name="Roberts A."/>
            <person name="Saif S."/>
            <person name="Shea T."/>
            <person name="Shenoy N."/>
            <person name="Sisk P."/>
            <person name="Stolte C."/>
            <person name="Sykes S."/>
            <person name="Walk T."/>
            <person name="White J."/>
            <person name="Yandava C."/>
            <person name="Haas B."/>
            <person name="Nusbaum C."/>
            <person name="Birren B."/>
        </authorList>
    </citation>
    <scope>NUCLEOTIDE SEQUENCE [LARGE SCALE GENOMIC DNA]</scope>
    <source>
        <strain evidence="4">ATCC 64411 / 73-15</strain>
    </source>
</reference>
<dbReference type="InterPro" id="IPR036410">
    <property type="entry name" value="HSP_DnaJ_Cys-rich_dom_sf"/>
</dbReference>
<name>A0A0C4E0Y0_MAGP6</name>
<dbReference type="Proteomes" id="UP000011715">
    <property type="component" value="Unassembled WGS sequence"/>
</dbReference>
<evidence type="ECO:0000313" key="3">
    <source>
        <dbReference type="EnsemblFungi" id="MAPG_06022T0"/>
    </source>
</evidence>
<proteinExistence type="predicted"/>
<dbReference type="EMBL" id="GL876970">
    <property type="protein sequence ID" value="KLU87016.1"/>
    <property type="molecule type" value="Genomic_DNA"/>
</dbReference>
<dbReference type="EnsemblFungi" id="MAPG_06022T0">
    <property type="protein sequence ID" value="MAPG_06022T0"/>
    <property type="gene ID" value="MAPG_06022"/>
</dbReference>
<keyword evidence="4" id="KW-1185">Reference proteome</keyword>
<dbReference type="EMBL" id="ADBL01001443">
    <property type="status" value="NOT_ANNOTATED_CDS"/>
    <property type="molecule type" value="Genomic_DNA"/>
</dbReference>
<reference evidence="2" key="2">
    <citation type="submission" date="2010-05" db="EMBL/GenBank/DDBJ databases">
        <title>The Genome Sequence of Magnaporthe poae strain ATCC 64411.</title>
        <authorList>
            <consortium name="The Broad Institute Genome Sequencing Platform"/>
            <consortium name="Broad Institute Genome Sequencing Center for Infectious Disease"/>
            <person name="Ma L.-J."/>
            <person name="Dead R."/>
            <person name="Young S."/>
            <person name="Zeng Q."/>
            <person name="Koehrsen M."/>
            <person name="Alvarado L."/>
            <person name="Berlin A."/>
            <person name="Chapman S.B."/>
            <person name="Chen Z."/>
            <person name="Freedman E."/>
            <person name="Gellesch M."/>
            <person name="Goldberg J."/>
            <person name="Griggs A."/>
            <person name="Gujja S."/>
            <person name="Heilman E.R."/>
            <person name="Heiman D."/>
            <person name="Hepburn T."/>
            <person name="Howarth C."/>
            <person name="Jen D."/>
            <person name="Larson L."/>
            <person name="Mehta T."/>
            <person name="Neiman D."/>
            <person name="Pearson M."/>
            <person name="Roberts A."/>
            <person name="Saif S."/>
            <person name="Shea T."/>
            <person name="Shenoy N."/>
            <person name="Sisk P."/>
            <person name="Stolte C."/>
            <person name="Sykes S."/>
            <person name="Walk T."/>
            <person name="White J."/>
            <person name="Yandava C."/>
            <person name="Haas B."/>
            <person name="Nusbaum C."/>
            <person name="Birren B."/>
        </authorList>
    </citation>
    <scope>NUCLEOTIDE SEQUENCE</scope>
    <source>
        <strain evidence="2">ATCC 64411</strain>
    </source>
</reference>
<protein>
    <submittedName>
        <fullName evidence="2 3">Uncharacterized protein</fullName>
    </submittedName>
</protein>
<reference evidence="2" key="3">
    <citation type="submission" date="2011-03" db="EMBL/GenBank/DDBJ databases">
        <title>Annotation of Magnaporthe poae ATCC 64411.</title>
        <authorList>
            <person name="Ma L.-J."/>
            <person name="Dead R."/>
            <person name="Young S.K."/>
            <person name="Zeng Q."/>
            <person name="Gargeya S."/>
            <person name="Fitzgerald M."/>
            <person name="Haas B."/>
            <person name="Abouelleil A."/>
            <person name="Alvarado L."/>
            <person name="Arachchi H.M."/>
            <person name="Berlin A."/>
            <person name="Brown A."/>
            <person name="Chapman S.B."/>
            <person name="Chen Z."/>
            <person name="Dunbar C."/>
            <person name="Freedman E."/>
            <person name="Gearin G."/>
            <person name="Gellesch M."/>
            <person name="Goldberg J."/>
            <person name="Griggs A."/>
            <person name="Gujja S."/>
            <person name="Heiman D."/>
            <person name="Howarth C."/>
            <person name="Larson L."/>
            <person name="Lui A."/>
            <person name="MacDonald P.J.P."/>
            <person name="Mehta T."/>
            <person name="Montmayeur A."/>
            <person name="Murphy C."/>
            <person name="Neiman D."/>
            <person name="Pearson M."/>
            <person name="Priest M."/>
            <person name="Roberts A."/>
            <person name="Saif S."/>
            <person name="Shea T."/>
            <person name="Shenoy N."/>
            <person name="Sisk P."/>
            <person name="Stolte C."/>
            <person name="Sykes S."/>
            <person name="Yandava C."/>
            <person name="Wortman J."/>
            <person name="Nusbaum C."/>
            <person name="Birren B."/>
        </authorList>
    </citation>
    <scope>NUCLEOTIDE SEQUENCE</scope>
    <source>
        <strain evidence="2">ATCC 64411</strain>
    </source>
</reference>
<feature type="compositionally biased region" description="Basic and acidic residues" evidence="1">
    <location>
        <begin position="54"/>
        <end position="73"/>
    </location>
</feature>
<feature type="compositionally biased region" description="Basic and acidic residues" evidence="1">
    <location>
        <begin position="122"/>
        <end position="131"/>
    </location>
</feature>
<dbReference type="AlphaFoldDB" id="A0A0C4E0Y0"/>
<evidence type="ECO:0000256" key="1">
    <source>
        <dbReference type="SAM" id="MobiDB-lite"/>
    </source>
</evidence>
<evidence type="ECO:0000313" key="2">
    <source>
        <dbReference type="EMBL" id="KLU87016.1"/>
    </source>
</evidence>
<evidence type="ECO:0000313" key="4">
    <source>
        <dbReference type="Proteomes" id="UP000011715"/>
    </source>
</evidence>
<dbReference type="VEuPathDB" id="FungiDB:MAPG_06022"/>
<sequence>MSMTICTSCGGKGKTICPRCGGTGSDPFMEAAVCHICDMTGHLECNPCHGKGERVVRPAAIKEPEGIQEKMPEDDAGQPAAAADENTPLSENQAADKSPAGGKSPEPAAAAANEGQEQQPEPGREDAKREVTPGIPPWF</sequence>